<evidence type="ECO:0000313" key="3">
    <source>
        <dbReference type="Proteomes" id="UP001149165"/>
    </source>
</evidence>
<evidence type="ECO:0000256" key="1">
    <source>
        <dbReference type="SAM" id="SignalP"/>
    </source>
</evidence>
<keyword evidence="1" id="KW-0732">Signal</keyword>
<sequence length="190" mass="21067">MLKLHLTVLSLVFLALETSAQYEEVLSTVPRIFTSERPIPWYGMDLSLNGGCTNLESRDIYSRNVGSIYIPCKAAPDKKNMCTLYSEMNCRDEIVSFDHTHEGLFQAPKSDREKLYAGGLVRSIRCQVVDQSFEVANTNGHLSTQRQIGCPGDSCKSKFTCESYFVVSDCESGKCKRTGLAAIIQGSDVS</sequence>
<evidence type="ECO:0000313" key="2">
    <source>
        <dbReference type="EMBL" id="KAJ5115997.1"/>
    </source>
</evidence>
<dbReference type="AlphaFoldDB" id="A0A9W9KQU5"/>
<proteinExistence type="predicted"/>
<feature type="signal peptide" evidence="1">
    <location>
        <begin position="1"/>
        <end position="20"/>
    </location>
</feature>
<accession>A0A9W9KQU5</accession>
<evidence type="ECO:0008006" key="4">
    <source>
        <dbReference type="Google" id="ProtNLM"/>
    </source>
</evidence>
<reference evidence="2" key="2">
    <citation type="journal article" date="2023" name="IMA Fungus">
        <title>Comparative genomic study of the Penicillium genus elucidates a diverse pangenome and 15 lateral gene transfer events.</title>
        <authorList>
            <person name="Petersen C."/>
            <person name="Sorensen T."/>
            <person name="Nielsen M.R."/>
            <person name="Sondergaard T.E."/>
            <person name="Sorensen J.L."/>
            <person name="Fitzpatrick D.A."/>
            <person name="Frisvad J.C."/>
            <person name="Nielsen K.L."/>
        </authorList>
    </citation>
    <scope>NUCLEOTIDE SEQUENCE</scope>
    <source>
        <strain evidence="2">IBT 30069</strain>
    </source>
</reference>
<protein>
    <recommendedName>
        <fullName evidence="4">Secreted protein</fullName>
    </recommendedName>
</protein>
<comment type="caution">
    <text evidence="2">The sequence shown here is derived from an EMBL/GenBank/DDBJ whole genome shotgun (WGS) entry which is preliminary data.</text>
</comment>
<dbReference type="Proteomes" id="UP001149165">
    <property type="component" value="Unassembled WGS sequence"/>
</dbReference>
<feature type="chain" id="PRO_5040839978" description="Secreted protein" evidence="1">
    <location>
        <begin position="21"/>
        <end position="190"/>
    </location>
</feature>
<dbReference type="OrthoDB" id="4319677at2759"/>
<reference evidence="2" key="1">
    <citation type="submission" date="2022-11" db="EMBL/GenBank/DDBJ databases">
        <authorList>
            <person name="Petersen C."/>
        </authorList>
    </citation>
    <scope>NUCLEOTIDE SEQUENCE</scope>
    <source>
        <strain evidence="2">IBT 30069</strain>
    </source>
</reference>
<organism evidence="2 3">
    <name type="scientific">Penicillium angulare</name>
    <dbReference type="NCBI Taxonomy" id="116970"/>
    <lineage>
        <taxon>Eukaryota</taxon>
        <taxon>Fungi</taxon>
        <taxon>Dikarya</taxon>
        <taxon>Ascomycota</taxon>
        <taxon>Pezizomycotina</taxon>
        <taxon>Eurotiomycetes</taxon>
        <taxon>Eurotiomycetidae</taxon>
        <taxon>Eurotiales</taxon>
        <taxon>Aspergillaceae</taxon>
        <taxon>Penicillium</taxon>
    </lineage>
</organism>
<gene>
    <name evidence="2" type="ORF">N7456_000345</name>
</gene>
<keyword evidence="3" id="KW-1185">Reference proteome</keyword>
<name>A0A9W9KQU5_9EURO</name>
<dbReference type="EMBL" id="JAPQKH010000001">
    <property type="protein sequence ID" value="KAJ5115997.1"/>
    <property type="molecule type" value="Genomic_DNA"/>
</dbReference>